<dbReference type="PROSITE" id="PS00211">
    <property type="entry name" value="ABC_TRANSPORTER_1"/>
    <property type="match status" value="1"/>
</dbReference>
<dbReference type="SMART" id="SM00382">
    <property type="entry name" value="AAA"/>
    <property type="match status" value="1"/>
</dbReference>
<dbReference type="PANTHER" id="PTHR42711">
    <property type="entry name" value="ABC TRANSPORTER ATP-BINDING PROTEIN"/>
    <property type="match status" value="1"/>
</dbReference>
<keyword evidence="6 11" id="KW-0067">ATP-binding</keyword>
<evidence type="ECO:0000256" key="6">
    <source>
        <dbReference type="ARBA" id="ARBA00022840"/>
    </source>
</evidence>
<proteinExistence type="inferred from homology"/>
<protein>
    <submittedName>
        <fullName evidence="11">Lipooligosaccharide transport system ATP-binding protein</fullName>
    </submittedName>
</protein>
<evidence type="ECO:0000313" key="11">
    <source>
        <dbReference type="EMBL" id="SDS38244.1"/>
    </source>
</evidence>
<dbReference type="GO" id="GO:0005524">
    <property type="term" value="F:ATP binding"/>
    <property type="evidence" value="ECO:0007669"/>
    <property type="project" value="UniProtKB-KW"/>
</dbReference>
<keyword evidence="4" id="KW-1003">Cell membrane</keyword>
<reference evidence="12" key="1">
    <citation type="submission" date="2016-10" db="EMBL/GenBank/DDBJ databases">
        <authorList>
            <person name="Varghese N."/>
            <person name="Submissions S."/>
        </authorList>
    </citation>
    <scope>NUCLEOTIDE SEQUENCE [LARGE SCALE GENOMIC DNA]</scope>
    <source>
        <strain evidence="12">DSM 22127</strain>
    </source>
</reference>
<keyword evidence="12" id="KW-1185">Reference proteome</keyword>
<dbReference type="SUPFAM" id="SSF52540">
    <property type="entry name" value="P-loop containing nucleoside triphosphate hydrolases"/>
    <property type="match status" value="1"/>
</dbReference>
<dbReference type="InterPro" id="IPR027417">
    <property type="entry name" value="P-loop_NTPase"/>
</dbReference>
<keyword evidence="9" id="KW-0046">Antibiotic resistance</keyword>
<name>A0A1H1RRF5_9ACTN</name>
<dbReference type="PROSITE" id="PS50893">
    <property type="entry name" value="ABC_TRANSPORTER_2"/>
    <property type="match status" value="1"/>
</dbReference>
<dbReference type="Proteomes" id="UP000198859">
    <property type="component" value="Chromosome I"/>
</dbReference>
<dbReference type="InterPro" id="IPR003439">
    <property type="entry name" value="ABC_transporter-like_ATP-bd"/>
</dbReference>
<evidence type="ECO:0000256" key="7">
    <source>
        <dbReference type="ARBA" id="ARBA00022967"/>
    </source>
</evidence>
<evidence type="ECO:0000256" key="4">
    <source>
        <dbReference type="ARBA" id="ARBA00022475"/>
    </source>
</evidence>
<evidence type="ECO:0000256" key="3">
    <source>
        <dbReference type="ARBA" id="ARBA00022448"/>
    </source>
</evidence>
<evidence type="ECO:0000313" key="12">
    <source>
        <dbReference type="Proteomes" id="UP000198859"/>
    </source>
</evidence>
<dbReference type="Gene3D" id="3.40.50.300">
    <property type="entry name" value="P-loop containing nucleotide triphosphate hydrolases"/>
    <property type="match status" value="1"/>
</dbReference>
<evidence type="ECO:0000256" key="9">
    <source>
        <dbReference type="ARBA" id="ARBA00023251"/>
    </source>
</evidence>
<keyword evidence="8" id="KW-0472">Membrane</keyword>
<sequence length="315" mass="34904">MTDSHAVAGDAMIRARGLRKSFGDFEAVTGIDVDVTRGEAFGFLGPNGAGKSSTMRMVAAVSPVSGGELRILGLDPATDGPEIRSRIGVCPQEDTLDNELNVYDNLYIYGRYFGIPRAEVRRRCDELLEFVQLTEKARAKVEDLSGGMKRRLTIARSLVNRPEVLLLDEPTTGLDPQARHVVWDRLFRLKQQGVTLVLTTHYMDEAEQLCDRLVVMDKGRIVAEGSPLQLIKEHSTREVAELRFGTGEHEEVAPRIADLAERVEVLPDRILLYAADGEAAIAAVHRRGLDPVMSLVRRSSLEDVFLRLTGRTLVD</sequence>
<dbReference type="PANTHER" id="PTHR42711:SF5">
    <property type="entry name" value="ABC TRANSPORTER ATP-BINDING PROTEIN NATA"/>
    <property type="match status" value="1"/>
</dbReference>
<dbReference type="GO" id="GO:0016887">
    <property type="term" value="F:ATP hydrolysis activity"/>
    <property type="evidence" value="ECO:0007669"/>
    <property type="project" value="InterPro"/>
</dbReference>
<comment type="similarity">
    <text evidence="2">Belongs to the ABC transporter superfamily.</text>
</comment>
<dbReference type="FunFam" id="3.40.50.300:FF:000589">
    <property type="entry name" value="ABC transporter, ATP-binding subunit"/>
    <property type="match status" value="1"/>
</dbReference>
<evidence type="ECO:0000256" key="5">
    <source>
        <dbReference type="ARBA" id="ARBA00022741"/>
    </source>
</evidence>
<feature type="domain" description="ABC transporter" evidence="10">
    <location>
        <begin position="13"/>
        <end position="243"/>
    </location>
</feature>
<accession>A0A1H1RRF5</accession>
<dbReference type="STRING" id="642780.SAMN04488570_1756"/>
<dbReference type="GO" id="GO:0005886">
    <property type="term" value="C:plasma membrane"/>
    <property type="evidence" value="ECO:0007669"/>
    <property type="project" value="UniProtKB-SubCell"/>
</dbReference>
<evidence type="ECO:0000256" key="1">
    <source>
        <dbReference type="ARBA" id="ARBA00004202"/>
    </source>
</evidence>
<evidence type="ECO:0000256" key="8">
    <source>
        <dbReference type="ARBA" id="ARBA00023136"/>
    </source>
</evidence>
<dbReference type="InterPro" id="IPR017871">
    <property type="entry name" value="ABC_transporter-like_CS"/>
</dbReference>
<dbReference type="GO" id="GO:0046677">
    <property type="term" value="P:response to antibiotic"/>
    <property type="evidence" value="ECO:0007669"/>
    <property type="project" value="UniProtKB-KW"/>
</dbReference>
<dbReference type="Pfam" id="PF00005">
    <property type="entry name" value="ABC_tran"/>
    <property type="match status" value="1"/>
</dbReference>
<comment type="subcellular location">
    <subcellularLocation>
        <location evidence="1">Cell membrane</location>
        <topology evidence="1">Peripheral membrane protein</topology>
    </subcellularLocation>
</comment>
<dbReference type="InterPro" id="IPR003593">
    <property type="entry name" value="AAA+_ATPase"/>
</dbReference>
<gene>
    <name evidence="11" type="ORF">SAMN04488570_1756</name>
</gene>
<dbReference type="AlphaFoldDB" id="A0A1H1RRF5"/>
<organism evidence="11 12">
    <name type="scientific">Nocardioides scoriae</name>
    <dbReference type="NCBI Taxonomy" id="642780"/>
    <lineage>
        <taxon>Bacteria</taxon>
        <taxon>Bacillati</taxon>
        <taxon>Actinomycetota</taxon>
        <taxon>Actinomycetes</taxon>
        <taxon>Propionibacteriales</taxon>
        <taxon>Nocardioidaceae</taxon>
        <taxon>Nocardioides</taxon>
    </lineage>
</organism>
<dbReference type="InterPro" id="IPR050763">
    <property type="entry name" value="ABC_transporter_ATP-binding"/>
</dbReference>
<evidence type="ECO:0000259" key="10">
    <source>
        <dbReference type="PROSITE" id="PS50893"/>
    </source>
</evidence>
<dbReference type="EMBL" id="LT629757">
    <property type="protein sequence ID" value="SDS38244.1"/>
    <property type="molecule type" value="Genomic_DNA"/>
</dbReference>
<keyword evidence="7" id="KW-1278">Translocase</keyword>
<keyword evidence="3" id="KW-0813">Transport</keyword>
<keyword evidence="5" id="KW-0547">Nucleotide-binding</keyword>
<evidence type="ECO:0000256" key="2">
    <source>
        <dbReference type="ARBA" id="ARBA00005417"/>
    </source>
</evidence>